<dbReference type="PIRSF" id="PIRSF008546">
    <property type="entry name" value="UCP008546"/>
    <property type="match status" value="1"/>
</dbReference>
<organism evidence="1 2">
    <name type="scientific">Mycobacterium [tuberculosis] TKK-01-0051</name>
    <dbReference type="NCBI Taxonomy" id="1324261"/>
    <lineage>
        <taxon>Bacteria</taxon>
        <taxon>Bacillati</taxon>
        <taxon>Actinomycetota</taxon>
        <taxon>Actinomycetes</taxon>
        <taxon>Mycobacteriales</taxon>
        <taxon>Mycobacteriaceae</taxon>
        <taxon>Mycobacterium</taxon>
        <taxon>Mycobacterium avium complex (MAC)</taxon>
    </lineage>
</organism>
<sequence>MDPAGDPFDLKRFVDAQEPVYGDVVDELRAGRKRSHWMWFVFPQLRWLGGSPTAVRYGISSLDEARAYLRHELLGSRLRECTRLVNEVRGRSAGDIFGSPDDLKLCSSMTLFSNATDDNEDFVALLDKYYDGRQDRLTLERLGRA</sequence>
<proteinExistence type="predicted"/>
<dbReference type="InterPro" id="IPR036287">
    <property type="entry name" value="Rv1873-like_sf"/>
</dbReference>
<dbReference type="Proteomes" id="UP000025947">
    <property type="component" value="Unassembled WGS sequence"/>
</dbReference>
<comment type="caution">
    <text evidence="1">The sequence shown here is derived from an EMBL/GenBank/DDBJ whole genome shotgun (WGS) entry which is preliminary data.</text>
</comment>
<dbReference type="SUPFAM" id="SSF140736">
    <property type="entry name" value="Rv1873-like"/>
    <property type="match status" value="1"/>
</dbReference>
<dbReference type="EMBL" id="JLXW01000008">
    <property type="protein sequence ID" value="KBZ62058.1"/>
    <property type="molecule type" value="Genomic_DNA"/>
</dbReference>
<evidence type="ECO:0000313" key="1">
    <source>
        <dbReference type="EMBL" id="KBZ62058.1"/>
    </source>
</evidence>
<dbReference type="Pfam" id="PF08837">
    <property type="entry name" value="DUF1810"/>
    <property type="match status" value="1"/>
</dbReference>
<dbReference type="Gene3D" id="1.25.40.380">
    <property type="entry name" value="Protein of unknown function DUF1810"/>
    <property type="match status" value="1"/>
</dbReference>
<dbReference type="GeneID" id="31527227"/>
<dbReference type="PATRIC" id="fig|1324261.3.peg.2999"/>
<name>A0A051TZH4_9MYCO</name>
<dbReference type="RefSeq" id="WP_007771309.1">
    <property type="nucleotide sequence ID" value="NZ_KK328284.1"/>
</dbReference>
<evidence type="ECO:0000313" key="2">
    <source>
        <dbReference type="Proteomes" id="UP000025947"/>
    </source>
</evidence>
<dbReference type="AlphaFoldDB" id="A0A051TZH4"/>
<keyword evidence="2" id="KW-1185">Reference proteome</keyword>
<protein>
    <recommendedName>
        <fullName evidence="3">Calpastatin</fullName>
    </recommendedName>
</protein>
<gene>
    <name evidence="1" type="ORF">K875_02979</name>
</gene>
<dbReference type="HOGENOM" id="CLU_124534_0_0_11"/>
<dbReference type="InterPro" id="IPR014937">
    <property type="entry name" value="DUF1810"/>
</dbReference>
<evidence type="ECO:0008006" key="3">
    <source>
        <dbReference type="Google" id="ProtNLM"/>
    </source>
</evidence>
<reference evidence="1 2" key="1">
    <citation type="submission" date="2014-04" db="EMBL/GenBank/DDBJ databases">
        <title>The Genome Sequence of Mycobacterium tuberculosis TKK-01-0051.</title>
        <authorList>
            <consortium name="The Broad Institute Genomics Platform"/>
            <consortium name="The Broad Institute Genome Sequencing Center for Infectious Disease"/>
            <person name="Earl A.M."/>
            <person name="Cohen K."/>
            <person name="Pym A."/>
            <person name="Bishai W."/>
            <person name="Maharaj K."/>
            <person name="Desjardins C."/>
            <person name="Abeel T."/>
            <person name="Young S."/>
            <person name="Zeng Q."/>
            <person name="Gargeya S."/>
            <person name="Abouelleil A."/>
            <person name="Alvarado L."/>
            <person name="Chapman S.B."/>
            <person name="Gainer-Dewar J."/>
            <person name="Goldberg J."/>
            <person name="Griggs A."/>
            <person name="Gujja S."/>
            <person name="Hansen M."/>
            <person name="Howarth C."/>
            <person name="Imamovic A."/>
            <person name="Larimer J."/>
            <person name="Murphy C."/>
            <person name="Naylor J."/>
            <person name="Pearson M."/>
            <person name="Poon T.W."/>
            <person name="Priest M."/>
            <person name="Roberts A."/>
            <person name="Saif S."/>
            <person name="Shea T."/>
            <person name="Sykes S."/>
            <person name="Wortman J."/>
            <person name="Nusbaum C."/>
            <person name="Birren B."/>
        </authorList>
    </citation>
    <scope>NUCLEOTIDE SEQUENCE [LARGE SCALE GENOMIC DNA]</scope>
    <source>
        <strain evidence="1 2">TKK-01-0051</strain>
    </source>
</reference>
<accession>A0A051TZH4</accession>